<dbReference type="PROSITE" id="PS01218">
    <property type="entry name" value="TATC"/>
    <property type="match status" value="1"/>
</dbReference>
<organism evidence="6 7">
    <name type="scientific">Thermanaerosceptrum fracticalcis</name>
    <dbReference type="NCBI Taxonomy" id="1712410"/>
    <lineage>
        <taxon>Bacteria</taxon>
        <taxon>Bacillati</taxon>
        <taxon>Bacillota</taxon>
        <taxon>Clostridia</taxon>
        <taxon>Eubacteriales</taxon>
        <taxon>Peptococcaceae</taxon>
        <taxon>Thermanaerosceptrum</taxon>
    </lineage>
</organism>
<dbReference type="NCBIfam" id="TIGR00945">
    <property type="entry name" value="tatC"/>
    <property type="match status" value="1"/>
</dbReference>
<dbReference type="Proteomes" id="UP000515847">
    <property type="component" value="Chromosome"/>
</dbReference>
<evidence type="ECO:0000256" key="2">
    <source>
        <dbReference type="ARBA" id="ARBA00022692"/>
    </source>
</evidence>
<feature type="transmembrane region" description="Helical" evidence="5">
    <location>
        <begin position="191"/>
        <end position="207"/>
    </location>
</feature>
<dbReference type="GO" id="GO:0065002">
    <property type="term" value="P:intracellular protein transmembrane transport"/>
    <property type="evidence" value="ECO:0007669"/>
    <property type="project" value="TreeGrafter"/>
</dbReference>
<feature type="transmembrane region" description="Helical" evidence="5">
    <location>
        <begin position="213"/>
        <end position="233"/>
    </location>
</feature>
<dbReference type="KEGG" id="tfr:BR63_10935"/>
<keyword evidence="4 5" id="KW-0472">Membrane</keyword>
<name>A0A7G6E3X2_THEFR</name>
<feature type="transmembrane region" description="Helical" evidence="5">
    <location>
        <begin position="150"/>
        <end position="179"/>
    </location>
</feature>
<accession>A0A7G6E3X2</accession>
<dbReference type="PRINTS" id="PR01840">
    <property type="entry name" value="TATCFAMILY"/>
</dbReference>
<dbReference type="PANTHER" id="PTHR30371:SF0">
    <property type="entry name" value="SEC-INDEPENDENT PROTEIN TRANSLOCASE PROTEIN TATC, CHLOROPLASTIC-RELATED"/>
    <property type="match status" value="1"/>
</dbReference>
<dbReference type="HAMAP" id="MF_00902">
    <property type="entry name" value="TatC"/>
    <property type="match status" value="1"/>
</dbReference>
<dbReference type="EMBL" id="CP045798">
    <property type="protein sequence ID" value="QNB46776.1"/>
    <property type="molecule type" value="Genomic_DNA"/>
</dbReference>
<dbReference type="InterPro" id="IPR019820">
    <property type="entry name" value="Sec-indep_translocase_CS"/>
</dbReference>
<dbReference type="AlphaFoldDB" id="A0A7G6E3X2"/>
<keyword evidence="3 5" id="KW-1133">Transmembrane helix</keyword>
<proteinExistence type="inferred from homology"/>
<evidence type="ECO:0000313" key="6">
    <source>
        <dbReference type="EMBL" id="QNB46776.1"/>
    </source>
</evidence>
<protein>
    <recommendedName>
        <fullName evidence="5">Sec-independent protein translocase protein TatC</fullName>
    </recommendedName>
</protein>
<keyword evidence="2 5" id="KW-0812">Transmembrane</keyword>
<evidence type="ECO:0000256" key="3">
    <source>
        <dbReference type="ARBA" id="ARBA00022989"/>
    </source>
</evidence>
<comment type="similarity">
    <text evidence="5">Belongs to the TatC family.</text>
</comment>
<dbReference type="Pfam" id="PF00902">
    <property type="entry name" value="TatC"/>
    <property type="match status" value="1"/>
</dbReference>
<evidence type="ECO:0000313" key="7">
    <source>
        <dbReference type="Proteomes" id="UP000515847"/>
    </source>
</evidence>
<feature type="transmembrane region" description="Helical" evidence="5">
    <location>
        <begin position="102"/>
        <end position="130"/>
    </location>
</feature>
<keyword evidence="5" id="KW-0811">Translocation</keyword>
<comment type="subcellular location">
    <subcellularLocation>
        <location evidence="5">Cell membrane</location>
        <topology evidence="5">Multi-pass membrane protein</topology>
    </subcellularLocation>
    <subcellularLocation>
        <location evidence="1">Membrane</location>
        <topology evidence="1">Multi-pass membrane protein</topology>
    </subcellularLocation>
</comment>
<evidence type="ECO:0000256" key="4">
    <source>
        <dbReference type="ARBA" id="ARBA00023136"/>
    </source>
</evidence>
<comment type="subunit">
    <text evidence="5">Forms a complex with TatA.</text>
</comment>
<keyword evidence="7" id="KW-1185">Reference proteome</keyword>
<keyword evidence="5" id="KW-1003">Cell membrane</keyword>
<sequence>MAMIINYVKIVDRLERLRKILIFSAVTVLAVTVLVYWRTDLLITFLARPLGQRQLVFLSPMEGFMTKIQIAFFTALALCLPLILWQAIRLAAPLLGERQKKVFYWVIPLATLLFTVGVVFGFTVITPVTLNFLLETGQAYMTAMLSAGRYFSFVIILSLGMGVVFQLPLIVAVLAAVGIITSRMLREKRKFALLGILLLTALITPTPDIFTLMVASVPVFILYELSILVVSTLEKSSKKRQETLQEV</sequence>
<evidence type="ECO:0000256" key="1">
    <source>
        <dbReference type="ARBA" id="ARBA00004141"/>
    </source>
</evidence>
<keyword evidence="5" id="KW-0813">Transport</keyword>
<dbReference type="GO" id="GO:0033281">
    <property type="term" value="C:TAT protein transport complex"/>
    <property type="evidence" value="ECO:0007669"/>
    <property type="project" value="UniProtKB-UniRule"/>
</dbReference>
<reference evidence="6 7" key="1">
    <citation type="journal article" date="2019" name="Front. Microbiol.">
        <title>Thermoanaerosceptrum fracticalcis gen. nov. sp. nov., a Novel Fumarate-Fermenting Microorganism From a Deep Fractured Carbonate Aquifer of the US Great Basin.</title>
        <authorList>
            <person name="Hamilton-Brehm S.D."/>
            <person name="Stewart L.E."/>
            <person name="Zavarin M."/>
            <person name="Caldwell M."/>
            <person name="Lawson P.A."/>
            <person name="Onstott T.C."/>
            <person name="Grzymski J."/>
            <person name="Neveux I."/>
            <person name="Lollar B.S."/>
            <person name="Russell C.E."/>
            <person name="Moser D.P."/>
        </authorList>
    </citation>
    <scope>NUCLEOTIDE SEQUENCE [LARGE SCALE GENOMIC DNA]</scope>
    <source>
        <strain evidence="6 7">DRI-13</strain>
    </source>
</reference>
<gene>
    <name evidence="5 6" type="primary">tatC</name>
    <name evidence="6" type="ORF">BR63_10935</name>
</gene>
<comment type="function">
    <text evidence="5">Part of the twin-arginine translocation (Tat) system that transports large folded proteins containing a characteristic twin-arginine motif in their signal peptide across membranes.</text>
</comment>
<dbReference type="InterPro" id="IPR002033">
    <property type="entry name" value="TatC"/>
</dbReference>
<feature type="transmembrane region" description="Helical" evidence="5">
    <location>
        <begin position="20"/>
        <end position="37"/>
    </location>
</feature>
<keyword evidence="5" id="KW-0653">Protein transport</keyword>
<dbReference type="GO" id="GO:0009977">
    <property type="term" value="F:proton motive force dependent protein transmembrane transporter activity"/>
    <property type="evidence" value="ECO:0007669"/>
    <property type="project" value="TreeGrafter"/>
</dbReference>
<feature type="transmembrane region" description="Helical" evidence="5">
    <location>
        <begin position="68"/>
        <end position="90"/>
    </location>
</feature>
<dbReference type="GO" id="GO:0043953">
    <property type="term" value="P:protein transport by the Tat complex"/>
    <property type="evidence" value="ECO:0007669"/>
    <property type="project" value="UniProtKB-UniRule"/>
</dbReference>
<dbReference type="PANTHER" id="PTHR30371">
    <property type="entry name" value="SEC-INDEPENDENT PROTEIN TRANSLOCASE PROTEIN TATC"/>
    <property type="match status" value="1"/>
</dbReference>
<evidence type="ECO:0000256" key="5">
    <source>
        <dbReference type="HAMAP-Rule" id="MF_00902"/>
    </source>
</evidence>